<evidence type="ECO:0000313" key="2">
    <source>
        <dbReference type="EMBL" id="GLI24954.1"/>
    </source>
</evidence>
<protein>
    <submittedName>
        <fullName evidence="2">Uncharacterized protein</fullName>
    </submittedName>
</protein>
<evidence type="ECO:0000256" key="1">
    <source>
        <dbReference type="SAM" id="MobiDB-lite"/>
    </source>
</evidence>
<accession>A0A9W6CT96</accession>
<reference evidence="3 5" key="2">
    <citation type="submission" date="2023-07" db="EMBL/GenBank/DDBJ databases">
        <title>Genomic Encyclopedia of Type Strains, Phase IV (KMG-IV): sequencing the most valuable type-strain genomes for metagenomic binning, comparative biology and taxonomic classification.</title>
        <authorList>
            <person name="Goeker M."/>
        </authorList>
    </citation>
    <scope>NUCLEOTIDE SEQUENCE [LARGE SCALE GENOMIC DNA]</scope>
    <source>
        <strain evidence="3 5">DSM 338</strain>
    </source>
</reference>
<sequence>MAPVPDVPPAICQPAPVAKPTAKPTAKPAPAPSVKAEEARQAAVAKYGETLFYRAGDDLFAFPARYALAPPELGLLGCVIRSRETAFAFPLSDMAAAMAAHAATPGVAPPRKEGDPAPDDPTIRVTAFYLGPHPDFAGMTKTIASVRREDRRQGFLNDLERFPAAGGDYLVRISEDRGVLARLPGSPDAADARAQLWFQTPVWSAAVEVPANALPRWDTIHAAIDAFVAEHLAKGYFKR</sequence>
<organism evidence="2 4">
    <name type="scientific">Xanthobacter flavus</name>
    <dbReference type="NCBI Taxonomy" id="281"/>
    <lineage>
        <taxon>Bacteria</taxon>
        <taxon>Pseudomonadati</taxon>
        <taxon>Pseudomonadota</taxon>
        <taxon>Alphaproteobacteria</taxon>
        <taxon>Hyphomicrobiales</taxon>
        <taxon>Xanthobacteraceae</taxon>
        <taxon>Xanthobacter</taxon>
    </lineage>
</organism>
<feature type="region of interest" description="Disordered" evidence="1">
    <location>
        <begin position="14"/>
        <end position="34"/>
    </location>
</feature>
<dbReference type="Proteomes" id="UP001144397">
    <property type="component" value="Unassembled WGS sequence"/>
</dbReference>
<dbReference type="RefSeq" id="WP_281809665.1">
    <property type="nucleotide sequence ID" value="NZ_BSDO01000009.1"/>
</dbReference>
<dbReference type="EMBL" id="BSDO01000009">
    <property type="protein sequence ID" value="GLI24954.1"/>
    <property type="molecule type" value="Genomic_DNA"/>
</dbReference>
<comment type="caution">
    <text evidence="2">The sequence shown here is derived from an EMBL/GenBank/DDBJ whole genome shotgun (WGS) entry which is preliminary data.</text>
</comment>
<dbReference type="AlphaFoldDB" id="A0A9W6CT96"/>
<evidence type="ECO:0000313" key="5">
    <source>
        <dbReference type="Proteomes" id="UP001245370"/>
    </source>
</evidence>
<dbReference type="GeneID" id="95765397"/>
<name>A0A9W6CT96_XANFL</name>
<dbReference type="Proteomes" id="UP001245370">
    <property type="component" value="Unassembled WGS sequence"/>
</dbReference>
<dbReference type="EMBL" id="JAVDPY010000010">
    <property type="protein sequence ID" value="MDR6336021.1"/>
    <property type="molecule type" value="Genomic_DNA"/>
</dbReference>
<evidence type="ECO:0000313" key="3">
    <source>
        <dbReference type="EMBL" id="MDR6336021.1"/>
    </source>
</evidence>
<evidence type="ECO:0000313" key="4">
    <source>
        <dbReference type="Proteomes" id="UP001144397"/>
    </source>
</evidence>
<proteinExistence type="predicted"/>
<keyword evidence="5" id="KW-1185">Reference proteome</keyword>
<reference evidence="2" key="1">
    <citation type="submission" date="2022-12" db="EMBL/GenBank/DDBJ databases">
        <title>Reference genome sequencing for broad-spectrum identification of bacterial and archaeal isolates by mass spectrometry.</title>
        <authorList>
            <person name="Sekiguchi Y."/>
            <person name="Tourlousse D.M."/>
        </authorList>
    </citation>
    <scope>NUCLEOTIDE SEQUENCE</scope>
    <source>
        <strain evidence="2">301</strain>
    </source>
</reference>
<gene>
    <name evidence="3" type="ORF">GGQ86_004519</name>
    <name evidence="2" type="ORF">XFLAVUS301_46280</name>
</gene>